<evidence type="ECO:0000259" key="3">
    <source>
        <dbReference type="PROSITE" id="PS50887"/>
    </source>
</evidence>
<dbReference type="InterPro" id="IPR013656">
    <property type="entry name" value="PAS_4"/>
</dbReference>
<dbReference type="EMBL" id="LT629710">
    <property type="protein sequence ID" value="SDO20832.1"/>
    <property type="molecule type" value="Genomic_DNA"/>
</dbReference>
<dbReference type="SUPFAM" id="SSF55781">
    <property type="entry name" value="GAF domain-like"/>
    <property type="match status" value="1"/>
</dbReference>
<feature type="compositionally biased region" description="Basic and acidic residues" evidence="1">
    <location>
        <begin position="437"/>
        <end position="448"/>
    </location>
</feature>
<dbReference type="InterPro" id="IPR000160">
    <property type="entry name" value="GGDEF_dom"/>
</dbReference>
<reference evidence="4 5" key="1">
    <citation type="submission" date="2016-10" db="EMBL/GenBank/DDBJ databases">
        <authorList>
            <person name="de Groot N.N."/>
        </authorList>
    </citation>
    <scope>NUCLEOTIDE SEQUENCE [LARGE SCALE GENOMIC DNA]</scope>
    <source>
        <strain evidence="5">P4-7,KCTC 19426,CECT 7604</strain>
    </source>
</reference>
<dbReference type="AlphaFoldDB" id="A0A1H0HNS3"/>
<dbReference type="STRING" id="1090615.SAMN04515671_0147"/>
<evidence type="ECO:0000313" key="4">
    <source>
        <dbReference type="EMBL" id="SDO20832.1"/>
    </source>
</evidence>
<dbReference type="Gene3D" id="3.20.20.450">
    <property type="entry name" value="EAL domain"/>
    <property type="match status" value="1"/>
</dbReference>
<dbReference type="InterPro" id="IPR035919">
    <property type="entry name" value="EAL_sf"/>
</dbReference>
<dbReference type="SUPFAM" id="SSF141868">
    <property type="entry name" value="EAL domain-like"/>
    <property type="match status" value="1"/>
</dbReference>
<dbReference type="PANTHER" id="PTHR44757">
    <property type="entry name" value="DIGUANYLATE CYCLASE DGCP"/>
    <property type="match status" value="1"/>
</dbReference>
<proteinExistence type="predicted"/>
<dbReference type="SUPFAM" id="SSF55073">
    <property type="entry name" value="Nucleotide cyclase"/>
    <property type="match status" value="1"/>
</dbReference>
<dbReference type="SUPFAM" id="SSF55785">
    <property type="entry name" value="PYP-like sensor domain (PAS domain)"/>
    <property type="match status" value="1"/>
</dbReference>
<dbReference type="CDD" id="cd01948">
    <property type="entry name" value="EAL"/>
    <property type="match status" value="1"/>
</dbReference>
<dbReference type="InterPro" id="IPR029016">
    <property type="entry name" value="GAF-like_dom_sf"/>
</dbReference>
<dbReference type="InterPro" id="IPR043128">
    <property type="entry name" value="Rev_trsase/Diguanyl_cyclase"/>
</dbReference>
<accession>A0A1H0HNS3</accession>
<dbReference type="SMART" id="SM00052">
    <property type="entry name" value="EAL"/>
    <property type="match status" value="1"/>
</dbReference>
<dbReference type="RefSeq" id="WP_090474107.1">
    <property type="nucleotide sequence ID" value="NZ_LT629710.1"/>
</dbReference>
<dbReference type="PROSITE" id="PS50883">
    <property type="entry name" value="EAL"/>
    <property type="match status" value="1"/>
</dbReference>
<sequence length="749" mass="81394">MTNPDEQRQWRSARHYLGLPDSLTGRLQPILTLAARTLGFRAAMINILDEHDQHSIAVLDGGHADVVPRSDSICDLVVRSSGPIVVSDARTDQRFAHRPALASGRWVSYAGFPLWGRESQPVGAICVVDDEVHVFPDDQLARLEQFGRVVEDQLDLIRRLREQRMGVTVATGELASALTAGQIVPWYQPIIELSNHRVVGFEALARWVHPDGTVSEPNSFIPLAEDSDLIIDMDLAVMRRALIDLKVWQQTDPTLRMSVNISSRHFDSEDWLASLLAVTLSAGVSPASVDLELTETARLSSRHGDGTFVRQMQACGFQVWLDDFGTGWSSLEYLLRLPADGLKIDRMLSLALGTPIGDALVRSVTDLTRRLGMRTTIEGLEAPAAVGRARELGALNAQGFFFSAAVPAAEIPALRSRLAQQRGLVDPIPNPLETANDDMHAPATDRTHPGATDRPVVDGLTTAVLDALPDATAVLNHEGVIVAVNRAWRTFSLDNGGSEETNGVGVSYLDVCRRAGEQGSGDARKVATGLRSVLAGALPEPELEYPCPSSTERKWFMLRITRLGGPLQGVVVSHVDITRRKMAEEQLQHAASHDPLTGLANRVLFHKRLAKSLTTGRAQETAWDVGLLHIDLDGFRAINDTFGHDVGDEVLRTVADRLRALARPGSTVARLGGDEFAILSPRATRADLTVLSRQVEMALMGAHHVAGRTLCAGGSIGVHLARAGDDAAVVLEHADRTMNQAKHLRRVAI</sequence>
<dbReference type="OrthoDB" id="23692at2"/>
<dbReference type="Pfam" id="PF00563">
    <property type="entry name" value="EAL"/>
    <property type="match status" value="1"/>
</dbReference>
<protein>
    <submittedName>
        <fullName evidence="4">Diguanylate cyclase (GGDEF) domain-containing protein</fullName>
    </submittedName>
</protein>
<dbReference type="SMART" id="SM00065">
    <property type="entry name" value="GAF"/>
    <property type="match status" value="1"/>
</dbReference>
<evidence type="ECO:0000256" key="1">
    <source>
        <dbReference type="SAM" id="MobiDB-lite"/>
    </source>
</evidence>
<dbReference type="Gene3D" id="3.30.70.270">
    <property type="match status" value="1"/>
</dbReference>
<feature type="domain" description="EAL" evidence="2">
    <location>
        <begin position="167"/>
        <end position="419"/>
    </location>
</feature>
<dbReference type="Pfam" id="PF01590">
    <property type="entry name" value="GAF"/>
    <property type="match status" value="1"/>
</dbReference>
<dbReference type="NCBIfam" id="TIGR00254">
    <property type="entry name" value="GGDEF"/>
    <property type="match status" value="1"/>
</dbReference>
<organism evidence="4 5">
    <name type="scientific">Nakamurella panacisegetis</name>
    <dbReference type="NCBI Taxonomy" id="1090615"/>
    <lineage>
        <taxon>Bacteria</taxon>
        <taxon>Bacillati</taxon>
        <taxon>Actinomycetota</taxon>
        <taxon>Actinomycetes</taxon>
        <taxon>Nakamurellales</taxon>
        <taxon>Nakamurellaceae</taxon>
        <taxon>Nakamurella</taxon>
    </lineage>
</organism>
<dbReference type="Pfam" id="PF00990">
    <property type="entry name" value="GGDEF"/>
    <property type="match status" value="1"/>
</dbReference>
<dbReference type="PROSITE" id="PS50887">
    <property type="entry name" value="GGDEF"/>
    <property type="match status" value="1"/>
</dbReference>
<dbReference type="PANTHER" id="PTHR44757:SF2">
    <property type="entry name" value="BIOFILM ARCHITECTURE MAINTENANCE PROTEIN MBAA"/>
    <property type="match status" value="1"/>
</dbReference>
<dbReference type="InterPro" id="IPR052155">
    <property type="entry name" value="Biofilm_reg_signaling"/>
</dbReference>
<dbReference type="InterPro" id="IPR035965">
    <property type="entry name" value="PAS-like_dom_sf"/>
</dbReference>
<feature type="domain" description="GGDEF" evidence="3">
    <location>
        <begin position="623"/>
        <end position="749"/>
    </location>
</feature>
<dbReference type="CDD" id="cd01949">
    <property type="entry name" value="GGDEF"/>
    <property type="match status" value="1"/>
</dbReference>
<dbReference type="Proteomes" id="UP000198741">
    <property type="component" value="Chromosome I"/>
</dbReference>
<evidence type="ECO:0000259" key="2">
    <source>
        <dbReference type="PROSITE" id="PS50883"/>
    </source>
</evidence>
<dbReference type="InterPro" id="IPR029787">
    <property type="entry name" value="Nucleotide_cyclase"/>
</dbReference>
<evidence type="ECO:0000313" key="5">
    <source>
        <dbReference type="Proteomes" id="UP000198741"/>
    </source>
</evidence>
<dbReference type="Pfam" id="PF08448">
    <property type="entry name" value="PAS_4"/>
    <property type="match status" value="1"/>
</dbReference>
<dbReference type="InterPro" id="IPR001633">
    <property type="entry name" value="EAL_dom"/>
</dbReference>
<dbReference type="SMART" id="SM00267">
    <property type="entry name" value="GGDEF"/>
    <property type="match status" value="1"/>
</dbReference>
<dbReference type="Gene3D" id="3.30.450.40">
    <property type="match status" value="1"/>
</dbReference>
<keyword evidence="5" id="KW-1185">Reference proteome</keyword>
<dbReference type="InterPro" id="IPR003018">
    <property type="entry name" value="GAF"/>
</dbReference>
<dbReference type="Gene3D" id="3.30.450.20">
    <property type="entry name" value="PAS domain"/>
    <property type="match status" value="1"/>
</dbReference>
<feature type="region of interest" description="Disordered" evidence="1">
    <location>
        <begin position="428"/>
        <end position="455"/>
    </location>
</feature>
<gene>
    <name evidence="4" type="ORF">SAMN04515671_0147</name>
</gene>
<name>A0A1H0HNS3_9ACTN</name>